<protein>
    <recommendedName>
        <fullName evidence="1">Reverse transcriptase zinc-binding domain-containing protein</fullName>
    </recommendedName>
</protein>
<dbReference type="AlphaFoldDB" id="A0AAF0QMW2"/>
<dbReference type="InterPro" id="IPR026960">
    <property type="entry name" value="RVT-Znf"/>
</dbReference>
<name>A0AAF0QMW2_SOLVR</name>
<dbReference type="PANTHER" id="PTHR33116">
    <property type="entry name" value="REVERSE TRANSCRIPTASE ZINC-BINDING DOMAIN-CONTAINING PROTEIN-RELATED-RELATED"/>
    <property type="match status" value="1"/>
</dbReference>
<keyword evidence="3" id="KW-1185">Reference proteome</keyword>
<dbReference type="Proteomes" id="UP001234989">
    <property type="component" value="Chromosome 4"/>
</dbReference>
<dbReference type="PANTHER" id="PTHR33116:SF66">
    <property type="entry name" value="REVERSE TRANSCRIPTASE ZINC-BINDING DOMAIN-CONTAINING PROTEIN"/>
    <property type="match status" value="1"/>
</dbReference>
<evidence type="ECO:0000313" key="3">
    <source>
        <dbReference type="Proteomes" id="UP001234989"/>
    </source>
</evidence>
<organism evidence="2 3">
    <name type="scientific">Solanum verrucosum</name>
    <dbReference type="NCBI Taxonomy" id="315347"/>
    <lineage>
        <taxon>Eukaryota</taxon>
        <taxon>Viridiplantae</taxon>
        <taxon>Streptophyta</taxon>
        <taxon>Embryophyta</taxon>
        <taxon>Tracheophyta</taxon>
        <taxon>Spermatophyta</taxon>
        <taxon>Magnoliopsida</taxon>
        <taxon>eudicotyledons</taxon>
        <taxon>Gunneridae</taxon>
        <taxon>Pentapetalae</taxon>
        <taxon>asterids</taxon>
        <taxon>lamiids</taxon>
        <taxon>Solanales</taxon>
        <taxon>Solanaceae</taxon>
        <taxon>Solanoideae</taxon>
        <taxon>Solaneae</taxon>
        <taxon>Solanum</taxon>
    </lineage>
</organism>
<evidence type="ECO:0000313" key="2">
    <source>
        <dbReference type="EMBL" id="WMV26834.1"/>
    </source>
</evidence>
<dbReference type="EMBL" id="CP133615">
    <property type="protein sequence ID" value="WMV26834.1"/>
    <property type="molecule type" value="Genomic_DNA"/>
</dbReference>
<accession>A0AAF0QMW2</accession>
<feature type="domain" description="Reverse transcriptase zinc-binding" evidence="1">
    <location>
        <begin position="247"/>
        <end position="295"/>
    </location>
</feature>
<dbReference type="Pfam" id="PF13966">
    <property type="entry name" value="zf-RVT"/>
    <property type="match status" value="1"/>
</dbReference>
<gene>
    <name evidence="2" type="ORF">MTR67_020219</name>
</gene>
<evidence type="ECO:0000259" key="1">
    <source>
        <dbReference type="Pfam" id="PF13966"/>
    </source>
</evidence>
<sequence length="343" mass="39794">MDPNFHYHPRCKAQKIVQLSFVDDLLLFCRGDIKSVKCMNQCFMQFSQASGTLPFRYLGVPLSAKRVTLVQCKPLMKKMLGRITNWTTKFLSYASRAQPIKSVLYAIQMFWSQIFALPKKIIQEVEAMCRRFLWTGNLETSEKALIAWDKLCWPKSNGGLQFLDIYTWNKAAIGKLLWNVCPKKDKLWVAWIHSYYGQNGVWNIPEKQASWVVQRILKAAQHLQEAGNTEAYIRDMEKYSIGKVYLQMRVNGRLATKDGLAKWGMIQSPLCPLCQRMNEDHDHLFFQCSYSAEVWSKILNWQGIDRGTMHWTAEVQWAIKHMKGKGSTALVYKMAMASSLYYI</sequence>
<proteinExistence type="predicted"/>
<reference evidence="2" key="1">
    <citation type="submission" date="2023-08" db="EMBL/GenBank/DDBJ databases">
        <title>A de novo genome assembly of Solanum verrucosum Schlechtendal, a Mexican diploid species geographically isolated from the other diploid A-genome species in potato relatives.</title>
        <authorList>
            <person name="Hosaka K."/>
        </authorList>
    </citation>
    <scope>NUCLEOTIDE SEQUENCE</scope>
    <source>
        <tissue evidence="2">Young leaves</tissue>
    </source>
</reference>